<dbReference type="Proteomes" id="UP000321926">
    <property type="component" value="Unassembled WGS sequence"/>
</dbReference>
<name>A0A5C8J8H9_9BACT</name>
<proteinExistence type="predicted"/>
<dbReference type="EMBL" id="VRTY01000090">
    <property type="protein sequence ID" value="TXK33749.1"/>
    <property type="molecule type" value="Genomic_DNA"/>
</dbReference>
<dbReference type="AlphaFoldDB" id="A0A5C8J8H9"/>
<accession>A0A5C8J8H9</accession>
<keyword evidence="2" id="KW-1185">Reference proteome</keyword>
<reference evidence="1 2" key="1">
    <citation type="submission" date="2019-08" db="EMBL/GenBank/DDBJ databases">
        <authorList>
            <person name="Shi S."/>
        </authorList>
    </citation>
    <scope>NUCLEOTIDE SEQUENCE [LARGE SCALE GENOMIC DNA]</scope>
    <source>
        <strain evidence="1 2">GY10130</strain>
    </source>
</reference>
<organism evidence="1 2">
    <name type="scientific">Pontibacter qinzhouensis</name>
    <dbReference type="NCBI Taxonomy" id="2603253"/>
    <lineage>
        <taxon>Bacteria</taxon>
        <taxon>Pseudomonadati</taxon>
        <taxon>Bacteroidota</taxon>
        <taxon>Cytophagia</taxon>
        <taxon>Cytophagales</taxon>
        <taxon>Hymenobacteraceae</taxon>
        <taxon>Pontibacter</taxon>
    </lineage>
</organism>
<evidence type="ECO:0000313" key="2">
    <source>
        <dbReference type="Proteomes" id="UP000321926"/>
    </source>
</evidence>
<comment type="caution">
    <text evidence="1">The sequence shown here is derived from an EMBL/GenBank/DDBJ whole genome shotgun (WGS) entry which is preliminary data.</text>
</comment>
<sequence>MPKLLTKVMQEGQPQADPCDFTDLSRNDLTETAVTLQELRDRCDRYKTYLASLQPPQGDIMIRAANFTTESVLRMIGHSPDSPFIRVYYGIGDDGRHLLFLAPVQQAGVLAKGDNTIYVDDCCACPPIRNCPGDELLG</sequence>
<gene>
    <name evidence="1" type="ORF">FVR03_18775</name>
</gene>
<evidence type="ECO:0000313" key="1">
    <source>
        <dbReference type="EMBL" id="TXK33749.1"/>
    </source>
</evidence>
<dbReference type="RefSeq" id="WP_147923310.1">
    <property type="nucleotide sequence ID" value="NZ_VRTY01000090.1"/>
</dbReference>
<dbReference type="OrthoDB" id="963088at2"/>
<protein>
    <submittedName>
        <fullName evidence="1">Uncharacterized protein</fullName>
    </submittedName>
</protein>